<proteinExistence type="predicted"/>
<organism evidence="1 2">
    <name type="scientific">Chryseobacterium carnipullorum</name>
    <dbReference type="NCBI Taxonomy" id="1124835"/>
    <lineage>
        <taxon>Bacteria</taxon>
        <taxon>Pseudomonadati</taxon>
        <taxon>Bacteroidota</taxon>
        <taxon>Flavobacteriia</taxon>
        <taxon>Flavobacteriales</taxon>
        <taxon>Weeksellaceae</taxon>
        <taxon>Chryseobacterium group</taxon>
        <taxon>Chryseobacterium</taxon>
    </lineage>
</organism>
<protein>
    <submittedName>
        <fullName evidence="1">Uncharacterized protein</fullName>
    </submittedName>
</protein>
<name>A0A376DUE5_CHRCU</name>
<dbReference type="AlphaFoldDB" id="A0A376DUE5"/>
<sequence>MAGNKFIAYEFYSSAKMMEAKEQLNFQDALQKAFNKKYGNLPDQLIPKVGIGVDGDVNASRKLLKETLAKQRDKDSIDYGSALALCKSYLNYKTFSQLKPHIVQWVELKDKEKFITDTKDLKTKNGNTLTITIVRKKENTAPLPSSLPIISTQDLLMLFLAKEQRSIIM</sequence>
<dbReference type="EMBL" id="UFVQ01000003">
    <property type="protein sequence ID" value="STC95366.1"/>
    <property type="molecule type" value="Genomic_DNA"/>
</dbReference>
<evidence type="ECO:0000313" key="2">
    <source>
        <dbReference type="Proteomes" id="UP000255224"/>
    </source>
</evidence>
<reference evidence="1 2" key="1">
    <citation type="submission" date="2018-06" db="EMBL/GenBank/DDBJ databases">
        <authorList>
            <consortium name="Pathogen Informatics"/>
            <person name="Doyle S."/>
        </authorList>
    </citation>
    <scope>NUCLEOTIDE SEQUENCE [LARGE SCALE GENOMIC DNA]</scope>
    <source>
        <strain evidence="1 2">NCTC13533</strain>
    </source>
</reference>
<evidence type="ECO:0000313" key="1">
    <source>
        <dbReference type="EMBL" id="STC95366.1"/>
    </source>
</evidence>
<gene>
    <name evidence="1" type="ORF">NCTC13533_01872</name>
</gene>
<accession>A0A376DUE5</accession>
<dbReference type="Proteomes" id="UP000255224">
    <property type="component" value="Unassembled WGS sequence"/>
</dbReference>
<dbReference type="RefSeq" id="WP_228426842.1">
    <property type="nucleotide sequence ID" value="NZ_UFVQ01000003.1"/>
</dbReference>